<evidence type="ECO:0000313" key="6">
    <source>
        <dbReference type="EMBL" id="KAJ9149072.1"/>
    </source>
</evidence>
<keyword evidence="6" id="KW-0645">Protease</keyword>
<feature type="signal peptide" evidence="4">
    <location>
        <begin position="1"/>
        <end position="24"/>
    </location>
</feature>
<dbReference type="Pfam" id="PF00026">
    <property type="entry name" value="Asp"/>
    <property type="match status" value="1"/>
</dbReference>
<keyword evidence="3" id="KW-0472">Membrane</keyword>
<dbReference type="Gene3D" id="2.40.70.10">
    <property type="entry name" value="Acid Proteases"/>
    <property type="match status" value="2"/>
</dbReference>
<feature type="region of interest" description="Disordered" evidence="2">
    <location>
        <begin position="561"/>
        <end position="853"/>
    </location>
</feature>
<accession>A0AA38VRV6</accession>
<comment type="caution">
    <text evidence="6">The sequence shown here is derived from an EMBL/GenBank/DDBJ whole genome shotgun (WGS) entry which is preliminary data.</text>
</comment>
<sequence length="871" mass="94710">MRWTVLAAVLLGDFLLLAPKLAYAQEALWLQPSTKWYGIDGNWSSFDMLMGSPGQLVSLTVSTALSEIWVIESSGCPANPLCTTARGGVFDITASASWMSLGAWQLGLKDLGLGGNGDYGLDTILVSNTVTRITTSVDGALIAVINDTDYYQGFIGVGVTQGRFGTKVVNPYITQLAESYGTIPSHSYGYTAGAYYVGSGVPASLTLGGYDSLRFLPHDITFNLNPNSLIPQVFLRGVTASVPAVDNAPTRWNSTTWPLVGYNVSSMALIDTSTPYLWLPAAMCDNFAAALNLTWSEAFGVYLFASDSQYSSFQSSPLSFTFSLTSFDNTDNFGQPLSVPGVVNITVPAAAFAQLLRYPFKNQFNFGDPAVPYFPLKRSDGDKIILGRAFMQEAYMIMSYDKQTFSVHQALFPDSPYKNYSLVDMERPPNSIYPAPATHNASTGLSTGAIVGIVVCALLLSVAVGLATWCCCFRRRKQNKDKKATREMEVGVKEDESEEADQEEQPSTPVERILSMIRSRRRPRRRREVSRGNEVSGDNSQPVEIGADSHHEVYELPAPLEPAELDSNDPMSTDEITDLGTEGTQGLSAYEIARRKLDRQLQGPVPEYSPPAAPIPDQVEKSDQDISPVAHYRPSEDPSPVSSPTYGNNSNSMPSIPSPMTPHPPDWATRHFDLPSPMTVAPPFPSPHFPNNSNLDAPASPHSVPSPRTYDPPSMSRSNSSQSPGSPGGSSLVPPSPTYQKAPIEPSRIICLGPLPENVRLPPQRSIPRIVAPTDQTGGPSSVSPVSPGSPGSSASQGHRRRSTETLGSNFTVEEETRFQEEMTRQQSNHQADGHNTPRTTPQGQGRIDTSLEIIHVPQLAEKRYSWEDER</sequence>
<gene>
    <name evidence="6" type="ORF">NKR23_g4595</name>
</gene>
<keyword evidence="3" id="KW-1133">Transmembrane helix</keyword>
<feature type="compositionally biased region" description="Pro residues" evidence="2">
    <location>
        <begin position="656"/>
        <end position="665"/>
    </location>
</feature>
<reference evidence="6" key="1">
    <citation type="submission" date="2022-07" db="EMBL/GenBank/DDBJ databases">
        <title>Fungi with potential for degradation of polypropylene.</title>
        <authorList>
            <person name="Gostincar C."/>
        </authorList>
    </citation>
    <scope>NUCLEOTIDE SEQUENCE</scope>
    <source>
        <strain evidence="6">EXF-13308</strain>
    </source>
</reference>
<feature type="transmembrane region" description="Helical" evidence="3">
    <location>
        <begin position="449"/>
        <end position="473"/>
    </location>
</feature>
<name>A0AA38VRV6_9PEZI</name>
<protein>
    <submittedName>
        <fullName evidence="6">Acid protease</fullName>
    </submittedName>
</protein>
<keyword evidence="6" id="KW-0378">Hydrolase</keyword>
<organism evidence="6 7">
    <name type="scientific">Pleurostoma richardsiae</name>
    <dbReference type="NCBI Taxonomy" id="41990"/>
    <lineage>
        <taxon>Eukaryota</taxon>
        <taxon>Fungi</taxon>
        <taxon>Dikarya</taxon>
        <taxon>Ascomycota</taxon>
        <taxon>Pezizomycotina</taxon>
        <taxon>Sordariomycetes</taxon>
        <taxon>Sordariomycetidae</taxon>
        <taxon>Calosphaeriales</taxon>
        <taxon>Pleurostomataceae</taxon>
        <taxon>Pleurostoma</taxon>
    </lineage>
</organism>
<evidence type="ECO:0000256" key="1">
    <source>
        <dbReference type="ARBA" id="ARBA00007447"/>
    </source>
</evidence>
<keyword evidence="4" id="KW-0732">Signal</keyword>
<dbReference type="GO" id="GO:0004190">
    <property type="term" value="F:aspartic-type endopeptidase activity"/>
    <property type="evidence" value="ECO:0007669"/>
    <property type="project" value="InterPro"/>
</dbReference>
<dbReference type="EMBL" id="JANBVO010000011">
    <property type="protein sequence ID" value="KAJ9149072.1"/>
    <property type="molecule type" value="Genomic_DNA"/>
</dbReference>
<feature type="compositionally biased region" description="Basic and acidic residues" evidence="2">
    <location>
        <begin position="815"/>
        <end position="824"/>
    </location>
</feature>
<dbReference type="Proteomes" id="UP001174694">
    <property type="component" value="Unassembled WGS sequence"/>
</dbReference>
<dbReference type="AlphaFoldDB" id="A0AA38VRV6"/>
<feature type="chain" id="PRO_5041330531" evidence="4">
    <location>
        <begin position="25"/>
        <end position="871"/>
    </location>
</feature>
<dbReference type="SUPFAM" id="SSF50630">
    <property type="entry name" value="Acid proteases"/>
    <property type="match status" value="1"/>
</dbReference>
<feature type="domain" description="Peptidase A1" evidence="5">
    <location>
        <begin position="44"/>
        <end position="408"/>
    </location>
</feature>
<evidence type="ECO:0000256" key="2">
    <source>
        <dbReference type="SAM" id="MobiDB-lite"/>
    </source>
</evidence>
<keyword evidence="3" id="KW-0812">Transmembrane</keyword>
<evidence type="ECO:0000313" key="7">
    <source>
        <dbReference type="Proteomes" id="UP001174694"/>
    </source>
</evidence>
<dbReference type="GO" id="GO:0006508">
    <property type="term" value="P:proteolysis"/>
    <property type="evidence" value="ECO:0007669"/>
    <property type="project" value="UniProtKB-KW"/>
</dbReference>
<dbReference type="PRINTS" id="PR00792">
    <property type="entry name" value="PEPSIN"/>
</dbReference>
<feature type="compositionally biased region" description="Basic and acidic residues" evidence="2">
    <location>
        <begin position="482"/>
        <end position="494"/>
    </location>
</feature>
<feature type="compositionally biased region" description="Low complexity" evidence="2">
    <location>
        <begin position="712"/>
        <end position="733"/>
    </location>
</feature>
<keyword evidence="7" id="KW-1185">Reference proteome</keyword>
<comment type="similarity">
    <text evidence="1">Belongs to the peptidase A1 family.</text>
</comment>
<feature type="compositionally biased region" description="Acidic residues" evidence="2">
    <location>
        <begin position="495"/>
        <end position="504"/>
    </location>
</feature>
<dbReference type="InterPro" id="IPR021109">
    <property type="entry name" value="Peptidase_aspartic_dom_sf"/>
</dbReference>
<evidence type="ECO:0000256" key="4">
    <source>
        <dbReference type="SAM" id="SignalP"/>
    </source>
</evidence>
<proteinExistence type="inferred from homology"/>
<feature type="compositionally biased region" description="Basic residues" evidence="2">
    <location>
        <begin position="518"/>
        <end position="528"/>
    </location>
</feature>
<dbReference type="InterPro" id="IPR001461">
    <property type="entry name" value="Aspartic_peptidase_A1"/>
</dbReference>
<feature type="compositionally biased region" description="Low complexity" evidence="2">
    <location>
        <begin position="778"/>
        <end position="794"/>
    </location>
</feature>
<feature type="region of interest" description="Disordered" evidence="2">
    <location>
        <begin position="482"/>
        <end position="545"/>
    </location>
</feature>
<evidence type="ECO:0000256" key="3">
    <source>
        <dbReference type="SAM" id="Phobius"/>
    </source>
</evidence>
<evidence type="ECO:0000259" key="5">
    <source>
        <dbReference type="PROSITE" id="PS51767"/>
    </source>
</evidence>
<dbReference type="InterPro" id="IPR033121">
    <property type="entry name" value="PEPTIDASE_A1"/>
</dbReference>
<dbReference type="PROSITE" id="PS51767">
    <property type="entry name" value="PEPTIDASE_A1"/>
    <property type="match status" value="1"/>
</dbReference>